<dbReference type="AlphaFoldDB" id="A0A9N9G4M8"/>
<evidence type="ECO:0000256" key="1">
    <source>
        <dbReference type="SAM" id="MobiDB-lite"/>
    </source>
</evidence>
<proteinExistence type="predicted"/>
<feature type="region of interest" description="Disordered" evidence="1">
    <location>
        <begin position="70"/>
        <end position="105"/>
    </location>
</feature>
<organism evidence="2 3">
    <name type="scientific">Racocetra fulgida</name>
    <dbReference type="NCBI Taxonomy" id="60492"/>
    <lineage>
        <taxon>Eukaryota</taxon>
        <taxon>Fungi</taxon>
        <taxon>Fungi incertae sedis</taxon>
        <taxon>Mucoromycota</taxon>
        <taxon>Glomeromycotina</taxon>
        <taxon>Glomeromycetes</taxon>
        <taxon>Diversisporales</taxon>
        <taxon>Gigasporaceae</taxon>
        <taxon>Racocetra</taxon>
    </lineage>
</organism>
<reference evidence="2" key="1">
    <citation type="submission" date="2021-06" db="EMBL/GenBank/DDBJ databases">
        <authorList>
            <person name="Kallberg Y."/>
            <person name="Tangrot J."/>
            <person name="Rosling A."/>
        </authorList>
    </citation>
    <scope>NUCLEOTIDE SEQUENCE</scope>
    <source>
        <strain evidence="2">IN212</strain>
    </source>
</reference>
<feature type="region of interest" description="Disordered" evidence="1">
    <location>
        <begin position="147"/>
        <end position="222"/>
    </location>
</feature>
<evidence type="ECO:0000313" key="2">
    <source>
        <dbReference type="EMBL" id="CAG8581220.1"/>
    </source>
</evidence>
<feature type="compositionally biased region" description="Polar residues" evidence="1">
    <location>
        <begin position="199"/>
        <end position="208"/>
    </location>
</feature>
<protein>
    <submittedName>
        <fullName evidence="2">6707_t:CDS:1</fullName>
    </submittedName>
</protein>
<accession>A0A9N9G4M8</accession>
<feature type="compositionally biased region" description="Low complexity" evidence="1">
    <location>
        <begin position="162"/>
        <end position="178"/>
    </location>
</feature>
<comment type="caution">
    <text evidence="2">The sequence shown here is derived from an EMBL/GenBank/DDBJ whole genome shotgun (WGS) entry which is preliminary data.</text>
</comment>
<keyword evidence="3" id="KW-1185">Reference proteome</keyword>
<dbReference type="EMBL" id="CAJVPZ010007042">
    <property type="protein sequence ID" value="CAG8581220.1"/>
    <property type="molecule type" value="Genomic_DNA"/>
</dbReference>
<evidence type="ECO:0000313" key="3">
    <source>
        <dbReference type="Proteomes" id="UP000789396"/>
    </source>
</evidence>
<sequence length="430" mass="49734">MNVKGKVQISLEAPGERILYNDRRNNSDIRREGIGRQLGPNLRDHEVSSCKFLNHNFDDWDLRTIPRSRERKRPEHDRPRSDRDRERNDRDRNASISRERQLSRVVPSRECTNQYLIHNMSGFEYPELETRQKFSFGFNKDFERDELQGIGPTYGNWRNRNRSTSPSPRSSVTSSSSFTRHRTRSPVPNKLDITKSEEPTNLSPTNIHSRSRPPSIKSAASPHRFEIEQSSVFMRLQNRDEKSSIDDNSSSCREKMQYTPEYKDEETNFSIESIQEIENSSQSNIGNEKGGWTGWHSLERREVEQSQRMEESKLIKEQELLQSCSQNNDTSLEESDAQIEKFRNNITDSDGEPTLNHIESNNVVISSTTAICDIVQNSTNENTNVGIHTRIIEAPGLDGVPISQHIKTEELSNSGEERPKFQSLFEELEY</sequence>
<dbReference type="Proteomes" id="UP000789396">
    <property type="component" value="Unassembled WGS sequence"/>
</dbReference>
<feature type="compositionally biased region" description="Basic and acidic residues" evidence="1">
    <location>
        <begin position="70"/>
        <end position="102"/>
    </location>
</feature>
<gene>
    <name evidence="2" type="ORF">RFULGI_LOCUS5858</name>
</gene>
<dbReference type="OrthoDB" id="10580378at2759"/>
<feature type="non-terminal residue" evidence="2">
    <location>
        <position position="430"/>
    </location>
</feature>
<name>A0A9N9G4M8_9GLOM</name>